<dbReference type="Proteomes" id="UP001652338">
    <property type="component" value="Unassembled WGS sequence"/>
</dbReference>
<accession>A0ABT2SQ45</accession>
<name>A0ABT2SQ45_9FIRM</name>
<evidence type="ECO:0000259" key="1">
    <source>
        <dbReference type="Pfam" id="PF11907"/>
    </source>
</evidence>
<dbReference type="Pfam" id="PF11907">
    <property type="entry name" value="DUF3427"/>
    <property type="match status" value="1"/>
</dbReference>
<proteinExistence type="predicted"/>
<comment type="caution">
    <text evidence="2">The sequence shown here is derived from an EMBL/GenBank/DDBJ whole genome shotgun (WGS) entry which is preliminary data.</text>
</comment>
<keyword evidence="3" id="KW-1185">Reference proteome</keyword>
<evidence type="ECO:0000313" key="2">
    <source>
        <dbReference type="EMBL" id="MCU6726632.1"/>
    </source>
</evidence>
<feature type="domain" description="DUF3427" evidence="1">
    <location>
        <begin position="33"/>
        <end position="136"/>
    </location>
</feature>
<reference evidence="2 3" key="1">
    <citation type="journal article" date="2021" name="ISME Commun">
        <title>Automated analysis of genomic sequences facilitates high-throughput and comprehensive description of bacteria.</title>
        <authorList>
            <person name="Hitch T.C.A."/>
        </authorList>
    </citation>
    <scope>NUCLEOTIDE SEQUENCE [LARGE SCALE GENOMIC DNA]</scope>
    <source>
        <strain evidence="2 3">Sanger_29</strain>
    </source>
</reference>
<dbReference type="EMBL" id="JAOQKE010000031">
    <property type="protein sequence ID" value="MCU6726632.1"/>
    <property type="molecule type" value="Genomic_DNA"/>
</dbReference>
<gene>
    <name evidence="2" type="ORF">OCV47_15110</name>
</gene>
<evidence type="ECO:0000313" key="3">
    <source>
        <dbReference type="Proteomes" id="UP001652338"/>
    </source>
</evidence>
<sequence>MVSYIKRLQHSEFYKQMDDLIRVGLRRYQDKFGKNQAAEGKPDYADAFTDSMIFRWDSQIGKGPESSYMQDVTGAKRKHLMVKKSDAETSFYYMGTCDIISAVGDKKMDNNGKMKDITKVTMKMHQPVREDLLKYLESNLLDEEGKAV</sequence>
<organism evidence="2 3">
    <name type="scientific">Muricoprocola aceti</name>
    <dbReference type="NCBI Taxonomy" id="2981772"/>
    <lineage>
        <taxon>Bacteria</taxon>
        <taxon>Bacillati</taxon>
        <taxon>Bacillota</taxon>
        <taxon>Clostridia</taxon>
        <taxon>Lachnospirales</taxon>
        <taxon>Lachnospiraceae</taxon>
        <taxon>Muricoprocola</taxon>
    </lineage>
</organism>
<protein>
    <submittedName>
        <fullName evidence="2">DUF3427 domain-containing protein</fullName>
    </submittedName>
</protein>
<dbReference type="InterPro" id="IPR021835">
    <property type="entry name" value="DUF3427"/>
</dbReference>